<dbReference type="EMBL" id="DVFT01000056">
    <property type="protein sequence ID" value="HIQ95703.1"/>
    <property type="molecule type" value="Genomic_DNA"/>
</dbReference>
<dbReference type="InterPro" id="IPR013249">
    <property type="entry name" value="RNA_pol_sigma70_r4_t2"/>
</dbReference>
<dbReference type="PANTHER" id="PTHR43133:SF51">
    <property type="entry name" value="RNA POLYMERASE SIGMA FACTOR"/>
    <property type="match status" value="1"/>
</dbReference>
<feature type="domain" description="RNA polymerase sigma-70 region 2" evidence="5">
    <location>
        <begin position="28"/>
        <end position="93"/>
    </location>
</feature>
<evidence type="ECO:0000256" key="2">
    <source>
        <dbReference type="ARBA" id="ARBA00023015"/>
    </source>
</evidence>
<gene>
    <name evidence="7" type="ORF">IAB26_03990</name>
</gene>
<dbReference type="NCBIfam" id="TIGR02937">
    <property type="entry name" value="sigma70-ECF"/>
    <property type="match status" value="1"/>
</dbReference>
<organism evidence="7 8">
    <name type="scientific">Candidatus Limivivens merdigallinarum</name>
    <dbReference type="NCBI Taxonomy" id="2840859"/>
    <lineage>
        <taxon>Bacteria</taxon>
        <taxon>Bacillati</taxon>
        <taxon>Bacillota</taxon>
        <taxon>Clostridia</taxon>
        <taxon>Lachnospirales</taxon>
        <taxon>Lachnospiraceae</taxon>
        <taxon>Lachnospiraceae incertae sedis</taxon>
        <taxon>Candidatus Limivivens</taxon>
    </lineage>
</organism>
<dbReference type="InterPro" id="IPR013324">
    <property type="entry name" value="RNA_pol_sigma_r3/r4-like"/>
</dbReference>
<evidence type="ECO:0000256" key="3">
    <source>
        <dbReference type="ARBA" id="ARBA00023082"/>
    </source>
</evidence>
<sequence length="207" mass="24077">MRCIFVDKEVEKLARKAKHGNANAYGELIELYKETLYRTAWLYVKDQQSALDIVGDCILNGFRAIHTLKEPAYFKTWITRILINAAKDYCRKHPAMDSIDNVPVKDCESSISTEERMDLYRAMGMLSEKYRMVLILKYFDDLKIREIAEIMEIPEGSVKAYLNRAKTELRTLLKEDELYEERFSGYSNSQRIRPCCGGEYGASIQRT</sequence>
<proteinExistence type="inferred from homology"/>
<dbReference type="Proteomes" id="UP000886886">
    <property type="component" value="Unassembled WGS sequence"/>
</dbReference>
<comment type="caution">
    <text evidence="7">The sequence shown here is derived from an EMBL/GenBank/DDBJ whole genome shotgun (WGS) entry which is preliminary data.</text>
</comment>
<feature type="domain" description="RNA polymerase sigma factor 70 region 4 type 2" evidence="6">
    <location>
        <begin position="117"/>
        <end position="169"/>
    </location>
</feature>
<name>A0A9D1D0N0_9FIRM</name>
<comment type="similarity">
    <text evidence="1">Belongs to the sigma-70 factor family. ECF subfamily.</text>
</comment>
<evidence type="ECO:0000256" key="4">
    <source>
        <dbReference type="ARBA" id="ARBA00023163"/>
    </source>
</evidence>
<dbReference type="InterPro" id="IPR013325">
    <property type="entry name" value="RNA_pol_sigma_r2"/>
</dbReference>
<dbReference type="InterPro" id="IPR036388">
    <property type="entry name" value="WH-like_DNA-bd_sf"/>
</dbReference>
<dbReference type="InterPro" id="IPR007627">
    <property type="entry name" value="RNA_pol_sigma70_r2"/>
</dbReference>
<protein>
    <submittedName>
        <fullName evidence="7">Sigma-70 family RNA polymerase sigma factor</fullName>
    </submittedName>
</protein>
<dbReference type="GO" id="GO:0016987">
    <property type="term" value="F:sigma factor activity"/>
    <property type="evidence" value="ECO:0007669"/>
    <property type="project" value="UniProtKB-KW"/>
</dbReference>
<dbReference type="AlphaFoldDB" id="A0A9D1D0N0"/>
<evidence type="ECO:0000313" key="8">
    <source>
        <dbReference type="Proteomes" id="UP000886886"/>
    </source>
</evidence>
<evidence type="ECO:0000256" key="1">
    <source>
        <dbReference type="ARBA" id="ARBA00010641"/>
    </source>
</evidence>
<dbReference type="SUPFAM" id="SSF88946">
    <property type="entry name" value="Sigma2 domain of RNA polymerase sigma factors"/>
    <property type="match status" value="1"/>
</dbReference>
<keyword evidence="2" id="KW-0805">Transcription regulation</keyword>
<keyword evidence="4" id="KW-0804">Transcription</keyword>
<dbReference type="Gene3D" id="1.10.10.10">
    <property type="entry name" value="Winged helix-like DNA-binding domain superfamily/Winged helix DNA-binding domain"/>
    <property type="match status" value="1"/>
</dbReference>
<dbReference type="Gene3D" id="1.10.1740.10">
    <property type="match status" value="1"/>
</dbReference>
<dbReference type="InterPro" id="IPR014284">
    <property type="entry name" value="RNA_pol_sigma-70_dom"/>
</dbReference>
<evidence type="ECO:0000313" key="7">
    <source>
        <dbReference type="EMBL" id="HIQ95703.1"/>
    </source>
</evidence>
<dbReference type="CDD" id="cd06171">
    <property type="entry name" value="Sigma70_r4"/>
    <property type="match status" value="1"/>
</dbReference>
<evidence type="ECO:0000259" key="5">
    <source>
        <dbReference type="Pfam" id="PF04542"/>
    </source>
</evidence>
<dbReference type="GO" id="GO:0003677">
    <property type="term" value="F:DNA binding"/>
    <property type="evidence" value="ECO:0007669"/>
    <property type="project" value="InterPro"/>
</dbReference>
<dbReference type="GO" id="GO:0006352">
    <property type="term" value="P:DNA-templated transcription initiation"/>
    <property type="evidence" value="ECO:0007669"/>
    <property type="project" value="InterPro"/>
</dbReference>
<dbReference type="SUPFAM" id="SSF88659">
    <property type="entry name" value="Sigma3 and sigma4 domains of RNA polymerase sigma factors"/>
    <property type="match status" value="1"/>
</dbReference>
<dbReference type="PANTHER" id="PTHR43133">
    <property type="entry name" value="RNA POLYMERASE ECF-TYPE SIGMA FACTO"/>
    <property type="match status" value="1"/>
</dbReference>
<evidence type="ECO:0000259" key="6">
    <source>
        <dbReference type="Pfam" id="PF08281"/>
    </source>
</evidence>
<dbReference type="InterPro" id="IPR039425">
    <property type="entry name" value="RNA_pol_sigma-70-like"/>
</dbReference>
<dbReference type="Pfam" id="PF04542">
    <property type="entry name" value="Sigma70_r2"/>
    <property type="match status" value="1"/>
</dbReference>
<accession>A0A9D1D0N0</accession>
<dbReference type="Pfam" id="PF08281">
    <property type="entry name" value="Sigma70_r4_2"/>
    <property type="match status" value="1"/>
</dbReference>
<reference evidence="7" key="1">
    <citation type="submission" date="2020-10" db="EMBL/GenBank/DDBJ databases">
        <authorList>
            <person name="Gilroy R."/>
        </authorList>
    </citation>
    <scope>NUCLEOTIDE SEQUENCE</scope>
    <source>
        <strain evidence="7">ChiSjej3B21-11622</strain>
    </source>
</reference>
<keyword evidence="3" id="KW-0731">Sigma factor</keyword>
<reference evidence="7" key="2">
    <citation type="journal article" date="2021" name="PeerJ">
        <title>Extensive microbial diversity within the chicken gut microbiome revealed by metagenomics and culture.</title>
        <authorList>
            <person name="Gilroy R."/>
            <person name="Ravi A."/>
            <person name="Getino M."/>
            <person name="Pursley I."/>
            <person name="Horton D.L."/>
            <person name="Alikhan N.F."/>
            <person name="Baker D."/>
            <person name="Gharbi K."/>
            <person name="Hall N."/>
            <person name="Watson M."/>
            <person name="Adriaenssens E.M."/>
            <person name="Foster-Nyarko E."/>
            <person name="Jarju S."/>
            <person name="Secka A."/>
            <person name="Antonio M."/>
            <person name="Oren A."/>
            <person name="Chaudhuri R.R."/>
            <person name="La Ragione R."/>
            <person name="Hildebrand F."/>
            <person name="Pallen M.J."/>
        </authorList>
    </citation>
    <scope>NUCLEOTIDE SEQUENCE</scope>
    <source>
        <strain evidence="7">ChiSjej3B21-11622</strain>
    </source>
</reference>